<dbReference type="GO" id="GO:0046872">
    <property type="term" value="F:metal ion binding"/>
    <property type="evidence" value="ECO:0007669"/>
    <property type="project" value="UniProtKB-UniRule"/>
</dbReference>
<dbReference type="Gene3D" id="3.40.390.10">
    <property type="entry name" value="Collagenase (Catalytic Domain)"/>
    <property type="match status" value="1"/>
</dbReference>
<feature type="domain" description="Peptidase M3A/M3B catalytic" evidence="11">
    <location>
        <begin position="222"/>
        <end position="675"/>
    </location>
</feature>
<dbReference type="Gene3D" id="1.10.1370.10">
    <property type="entry name" value="Neurolysin, domain 3"/>
    <property type="match status" value="1"/>
</dbReference>
<organism evidence="12 13">
    <name type="scientific">Oopsacas minuta</name>
    <dbReference type="NCBI Taxonomy" id="111878"/>
    <lineage>
        <taxon>Eukaryota</taxon>
        <taxon>Metazoa</taxon>
        <taxon>Porifera</taxon>
        <taxon>Hexactinellida</taxon>
        <taxon>Hexasterophora</taxon>
        <taxon>Lyssacinosida</taxon>
        <taxon>Leucopsacidae</taxon>
        <taxon>Oopsacas</taxon>
    </lineage>
</organism>
<dbReference type="Pfam" id="PF01432">
    <property type="entry name" value="Peptidase_M3"/>
    <property type="match status" value="1"/>
</dbReference>
<keyword evidence="5 10" id="KW-0378">Hydrolase</keyword>
<dbReference type="InterPro" id="IPR024077">
    <property type="entry name" value="Neurolysin/TOP_dom2"/>
</dbReference>
<comment type="subcellular location">
    <subcellularLocation>
        <location evidence="1">Mitochondrion</location>
    </subcellularLocation>
</comment>
<evidence type="ECO:0000256" key="1">
    <source>
        <dbReference type="ARBA" id="ARBA00004173"/>
    </source>
</evidence>
<keyword evidence="13" id="KW-1185">Reference proteome</keyword>
<keyword evidence="6 10" id="KW-0862">Zinc</keyword>
<accession>A0AAV7JGT9</accession>
<dbReference type="GO" id="GO:0006508">
    <property type="term" value="P:proteolysis"/>
    <property type="evidence" value="ECO:0007669"/>
    <property type="project" value="UniProtKB-KW"/>
</dbReference>
<keyword evidence="9" id="KW-0496">Mitochondrion</keyword>
<dbReference type="SUPFAM" id="SSF55486">
    <property type="entry name" value="Metalloproteases ('zincins'), catalytic domain"/>
    <property type="match status" value="1"/>
</dbReference>
<evidence type="ECO:0000259" key="11">
    <source>
        <dbReference type="Pfam" id="PF01432"/>
    </source>
</evidence>
<dbReference type="EMBL" id="JAKMXF010000335">
    <property type="protein sequence ID" value="KAI6647916.1"/>
    <property type="molecule type" value="Genomic_DNA"/>
</dbReference>
<evidence type="ECO:0000313" key="12">
    <source>
        <dbReference type="EMBL" id="KAI6647916.1"/>
    </source>
</evidence>
<keyword evidence="3 10" id="KW-0645">Protease</keyword>
<evidence type="ECO:0000256" key="3">
    <source>
        <dbReference type="ARBA" id="ARBA00022670"/>
    </source>
</evidence>
<evidence type="ECO:0000313" key="13">
    <source>
        <dbReference type="Proteomes" id="UP001165289"/>
    </source>
</evidence>
<evidence type="ECO:0000256" key="5">
    <source>
        <dbReference type="ARBA" id="ARBA00022801"/>
    </source>
</evidence>
<keyword evidence="4 10" id="KW-0479">Metal-binding</keyword>
<comment type="caution">
    <text evidence="12">The sequence shown here is derived from an EMBL/GenBank/DDBJ whole genome shotgun (WGS) entry which is preliminary data.</text>
</comment>
<dbReference type="CDD" id="cd06457">
    <property type="entry name" value="M3A_MIP"/>
    <property type="match status" value="1"/>
</dbReference>
<evidence type="ECO:0000256" key="8">
    <source>
        <dbReference type="ARBA" id="ARBA00023049"/>
    </source>
</evidence>
<dbReference type="AlphaFoldDB" id="A0AAV7JGT9"/>
<evidence type="ECO:0000256" key="2">
    <source>
        <dbReference type="ARBA" id="ARBA00006040"/>
    </source>
</evidence>
<evidence type="ECO:0000256" key="9">
    <source>
        <dbReference type="ARBA" id="ARBA00023128"/>
    </source>
</evidence>
<dbReference type="InterPro" id="IPR024079">
    <property type="entry name" value="MetalloPept_cat_dom_sf"/>
</dbReference>
<dbReference type="InterPro" id="IPR045090">
    <property type="entry name" value="Pept_M3A_M3B"/>
</dbReference>
<sequence>MLRLCCLPSFYRTLIIRGLSSVPRGKQLIGVTHQTDNEPLGLFRIPGLITANDFMRLSRNKITNAQEIVKDIISSPIERDPLQIIYKFDRLSSELCSIADPCNFLHITLTTPEIYRAAETTSLAITSYVETLNTYPQLYLKLKQCVDKFSHMWSTEENRVAMLLLKDFETSGVHLPEKHRSQILQLQSKETKVGMEYFSQALSPAHVGQWIIEDGYTLSLHSHIRKTVYKAYYKLDVNNLAKLHELLNTRYKLARLLGYQSTAHRSIADSMAREVGNVETLLEKCSESLRPIALEQVQQAREIALSLIPNIKPSKPVDSNGMRAYDGAFYINYARNNIWKKQTESLETSTSLLAALSEYFPLRNCLEAINIICQSLYKMSFEPLAIQPNETWHSSVIKAGLVNSEGLQGVLYLDLMNRLKKTDIECHQQIQGSRRDEQGRYQLPVAALACNFISPLNDDNTLINPINLNSFFHEMGHALHSVLGNTTFQHVAGTRCPNDLAEIPSNLMELYLLDPRFVKVFATHYKTGNSISDLLVQLHIQRSTIFGAYSTHVQVLYGLLDLMLHKNEFKNENDILELEKQLYKNHCVFSQEENTSWALRFSHLTNYGSKYYSYTWAKAFASLFWSKKFAKNPLCPIIGAEYREKFLSHGFGKDPWEMVKDFLGFKPSVNDLLDSLLHDVKSDRSSVHERSSLPTLDYKLKWDKWRMSH</sequence>
<dbReference type="PANTHER" id="PTHR11804">
    <property type="entry name" value="PROTEASE M3 THIMET OLIGOPEPTIDASE-RELATED"/>
    <property type="match status" value="1"/>
</dbReference>
<proteinExistence type="inferred from homology"/>
<keyword evidence="7" id="KW-0809">Transit peptide</keyword>
<dbReference type="PANTHER" id="PTHR11804:SF79">
    <property type="entry name" value="MITOCHONDRIAL INTERMEDIATE PEPTIDASE"/>
    <property type="match status" value="1"/>
</dbReference>
<reference evidence="12 13" key="1">
    <citation type="journal article" date="2023" name="BMC Biol.">
        <title>The compact genome of the sponge Oopsacas minuta (Hexactinellida) is lacking key metazoan core genes.</title>
        <authorList>
            <person name="Santini S."/>
            <person name="Schenkelaars Q."/>
            <person name="Jourda C."/>
            <person name="Duchesne M."/>
            <person name="Belahbib H."/>
            <person name="Rocher C."/>
            <person name="Selva M."/>
            <person name="Riesgo A."/>
            <person name="Vervoort M."/>
            <person name="Leys S.P."/>
            <person name="Kodjabachian L."/>
            <person name="Le Bivic A."/>
            <person name="Borchiellini C."/>
            <person name="Claverie J.M."/>
            <person name="Renard E."/>
        </authorList>
    </citation>
    <scope>NUCLEOTIDE SEQUENCE [LARGE SCALE GENOMIC DNA]</scope>
    <source>
        <strain evidence="12">SPO-2</strain>
    </source>
</reference>
<dbReference type="GO" id="GO:0005739">
    <property type="term" value="C:mitochondrion"/>
    <property type="evidence" value="ECO:0007669"/>
    <property type="project" value="UniProtKB-SubCell"/>
</dbReference>
<gene>
    <name evidence="12" type="ORF">LOD99_8377</name>
</gene>
<dbReference type="InterPro" id="IPR033851">
    <property type="entry name" value="M3A_MIP"/>
</dbReference>
<dbReference type="Proteomes" id="UP001165289">
    <property type="component" value="Unassembled WGS sequence"/>
</dbReference>
<comment type="cofactor">
    <cofactor evidence="10">
        <name>Zn(2+)</name>
        <dbReference type="ChEBI" id="CHEBI:29105"/>
    </cofactor>
    <text evidence="10">Binds 1 zinc ion.</text>
</comment>
<evidence type="ECO:0000256" key="7">
    <source>
        <dbReference type="ARBA" id="ARBA00022946"/>
    </source>
</evidence>
<evidence type="ECO:0000256" key="4">
    <source>
        <dbReference type="ARBA" id="ARBA00022723"/>
    </source>
</evidence>
<dbReference type="InterPro" id="IPR001567">
    <property type="entry name" value="Pept_M3A_M3B_dom"/>
</dbReference>
<comment type="similarity">
    <text evidence="2 10">Belongs to the peptidase M3 family.</text>
</comment>
<dbReference type="GO" id="GO:0006518">
    <property type="term" value="P:peptide metabolic process"/>
    <property type="evidence" value="ECO:0007669"/>
    <property type="project" value="TreeGrafter"/>
</dbReference>
<keyword evidence="8 10" id="KW-0482">Metalloprotease</keyword>
<evidence type="ECO:0000256" key="6">
    <source>
        <dbReference type="ARBA" id="ARBA00022833"/>
    </source>
</evidence>
<dbReference type="GO" id="GO:0004222">
    <property type="term" value="F:metalloendopeptidase activity"/>
    <property type="evidence" value="ECO:0007669"/>
    <property type="project" value="InterPro"/>
</dbReference>
<evidence type="ECO:0000256" key="10">
    <source>
        <dbReference type="RuleBase" id="RU003435"/>
    </source>
</evidence>
<name>A0AAV7JGT9_9METZ</name>
<protein>
    <submittedName>
        <fullName evidence="12">Mitochondrial intermediate peptidase-like</fullName>
    </submittedName>
</protein>